<evidence type="ECO:0000256" key="5">
    <source>
        <dbReference type="ARBA" id="ARBA00024361"/>
    </source>
</evidence>
<dbReference type="InterPro" id="IPR011055">
    <property type="entry name" value="Dup_hybrid_motif"/>
</dbReference>
<dbReference type="EMBL" id="PVNL01000118">
    <property type="protein sequence ID" value="PRQ00464.1"/>
    <property type="molecule type" value="Genomic_DNA"/>
</dbReference>
<protein>
    <submittedName>
        <fullName evidence="7">Peptidase family M23</fullName>
    </submittedName>
</protein>
<keyword evidence="3" id="KW-0862">Zinc</keyword>
<reference evidence="7 8" key="1">
    <citation type="submission" date="2018-03" db="EMBL/GenBank/DDBJ databases">
        <title>Draft Genome Sequences of the Obligatory Marine Myxobacteria Enhygromyxa salina SWB007.</title>
        <authorList>
            <person name="Poehlein A."/>
            <person name="Moghaddam J.A."/>
            <person name="Harms H."/>
            <person name="Alanjari M."/>
            <person name="Koenig G.M."/>
            <person name="Daniel R."/>
            <person name="Schaeberle T.F."/>
        </authorList>
    </citation>
    <scope>NUCLEOTIDE SEQUENCE [LARGE SCALE GENOMIC DNA]</scope>
    <source>
        <strain evidence="7 8">SWB007</strain>
    </source>
</reference>
<dbReference type="PANTHER" id="PTHR11329">
    <property type="entry name" value="LEUKOCYTE CELL-DERIVED CHEMOTAXIN 2"/>
    <property type="match status" value="1"/>
</dbReference>
<comment type="similarity">
    <text evidence="5">Belongs to the LECT2/MIM-1 family.</text>
</comment>
<proteinExistence type="inferred from homology"/>
<evidence type="ECO:0000256" key="4">
    <source>
        <dbReference type="ARBA" id="ARBA00023157"/>
    </source>
</evidence>
<keyword evidence="1" id="KW-0479">Metal-binding</keyword>
<dbReference type="Proteomes" id="UP000238823">
    <property type="component" value="Unassembled WGS sequence"/>
</dbReference>
<dbReference type="Gene3D" id="2.70.70.10">
    <property type="entry name" value="Glucose Permease (Domain IIA)"/>
    <property type="match status" value="1"/>
</dbReference>
<dbReference type="AlphaFoldDB" id="A0A2S9Y5U4"/>
<accession>A0A2S9Y5U4</accession>
<dbReference type="OrthoDB" id="1190137at2"/>
<dbReference type="InterPro" id="IPR008663">
    <property type="entry name" value="LECT2"/>
</dbReference>
<evidence type="ECO:0000256" key="6">
    <source>
        <dbReference type="SAM" id="MobiDB-lite"/>
    </source>
</evidence>
<evidence type="ECO:0000313" key="7">
    <source>
        <dbReference type="EMBL" id="PRQ00464.1"/>
    </source>
</evidence>
<keyword evidence="4" id="KW-1015">Disulfide bond</keyword>
<organism evidence="7 8">
    <name type="scientific">Enhygromyxa salina</name>
    <dbReference type="NCBI Taxonomy" id="215803"/>
    <lineage>
        <taxon>Bacteria</taxon>
        <taxon>Pseudomonadati</taxon>
        <taxon>Myxococcota</taxon>
        <taxon>Polyangia</taxon>
        <taxon>Nannocystales</taxon>
        <taxon>Nannocystaceae</taxon>
        <taxon>Enhygromyxa</taxon>
    </lineage>
</organism>
<evidence type="ECO:0000313" key="8">
    <source>
        <dbReference type="Proteomes" id="UP000238823"/>
    </source>
</evidence>
<dbReference type="GO" id="GO:0046872">
    <property type="term" value="F:metal ion binding"/>
    <property type="evidence" value="ECO:0007669"/>
    <property type="project" value="UniProtKB-KW"/>
</dbReference>
<sequence>MQFAREIVRQQRSRRHDKHGSGQFGAPRGARLHRGLDIVTRAGEEIYSPIVGEVVREALPYAKDPRYRGLVIRGRDAWADVELKLFYVQGILTGRVEAGATIGFAQNLELKYPGITNHVHIEARVKGKIVSPFELFGYCF</sequence>
<gene>
    <name evidence="7" type="ORF">ENSA7_59580</name>
</gene>
<evidence type="ECO:0000256" key="3">
    <source>
        <dbReference type="ARBA" id="ARBA00022833"/>
    </source>
</evidence>
<evidence type="ECO:0000256" key="1">
    <source>
        <dbReference type="ARBA" id="ARBA00022723"/>
    </source>
</evidence>
<dbReference type="PANTHER" id="PTHR11329:SF0">
    <property type="entry name" value="LEUKOCYTE CELL-DERIVED CHEMOTAXIN-2"/>
    <property type="match status" value="1"/>
</dbReference>
<keyword evidence="2" id="KW-0732">Signal</keyword>
<feature type="region of interest" description="Disordered" evidence="6">
    <location>
        <begin position="7"/>
        <end position="29"/>
    </location>
</feature>
<comment type="caution">
    <text evidence="7">The sequence shown here is derived from an EMBL/GenBank/DDBJ whole genome shotgun (WGS) entry which is preliminary data.</text>
</comment>
<evidence type="ECO:0000256" key="2">
    <source>
        <dbReference type="ARBA" id="ARBA00022729"/>
    </source>
</evidence>
<name>A0A2S9Y5U4_9BACT</name>
<dbReference type="RefSeq" id="WP_106092819.1">
    <property type="nucleotide sequence ID" value="NZ_PVNL01000118.1"/>
</dbReference>